<evidence type="ECO:0008006" key="3">
    <source>
        <dbReference type="Google" id="ProtNLM"/>
    </source>
</evidence>
<dbReference type="EMBL" id="PCYI01000021">
    <property type="protein sequence ID" value="PIR44702.1"/>
    <property type="molecule type" value="Genomic_DNA"/>
</dbReference>
<name>A0A2H0RDS3_9BACT</name>
<organism evidence="1 2">
    <name type="scientific">Candidatus Vogelbacteria bacterium CG10_big_fil_rev_8_21_14_0_10_51_16</name>
    <dbReference type="NCBI Taxonomy" id="1975045"/>
    <lineage>
        <taxon>Bacteria</taxon>
        <taxon>Candidatus Vogeliibacteriota</taxon>
    </lineage>
</organism>
<reference evidence="1 2" key="1">
    <citation type="submission" date="2017-09" db="EMBL/GenBank/DDBJ databases">
        <title>Depth-based differentiation of microbial function through sediment-hosted aquifers and enrichment of novel symbionts in the deep terrestrial subsurface.</title>
        <authorList>
            <person name="Probst A.J."/>
            <person name="Ladd B."/>
            <person name="Jarett J.K."/>
            <person name="Geller-Mcgrath D.E."/>
            <person name="Sieber C.M."/>
            <person name="Emerson J.B."/>
            <person name="Anantharaman K."/>
            <person name="Thomas B.C."/>
            <person name="Malmstrom R."/>
            <person name="Stieglmeier M."/>
            <person name="Klingl A."/>
            <person name="Woyke T."/>
            <person name="Ryan C.M."/>
            <person name="Banfield J.F."/>
        </authorList>
    </citation>
    <scope>NUCLEOTIDE SEQUENCE [LARGE SCALE GENOMIC DNA]</scope>
    <source>
        <strain evidence="1">CG10_big_fil_rev_8_21_14_0_10_51_16</strain>
    </source>
</reference>
<evidence type="ECO:0000313" key="1">
    <source>
        <dbReference type="EMBL" id="PIR44702.1"/>
    </source>
</evidence>
<gene>
    <name evidence="1" type="ORF">COV10_03345</name>
</gene>
<proteinExistence type="predicted"/>
<dbReference type="AlphaFoldDB" id="A0A2H0RDS3"/>
<evidence type="ECO:0000313" key="2">
    <source>
        <dbReference type="Proteomes" id="UP000228767"/>
    </source>
</evidence>
<accession>A0A2H0RDS3</accession>
<dbReference type="Proteomes" id="UP000228767">
    <property type="component" value="Unassembled WGS sequence"/>
</dbReference>
<sequence>MKTNIIGLKELRENMDKYIHQVSRVRSFLVMKKAKPVFNMTAPNEEQGWEEVVDFTKIDKEGVDGREVLKRLRSWIA</sequence>
<comment type="caution">
    <text evidence="1">The sequence shown here is derived from an EMBL/GenBank/DDBJ whole genome shotgun (WGS) entry which is preliminary data.</text>
</comment>
<protein>
    <recommendedName>
        <fullName evidence="3">Antitoxin</fullName>
    </recommendedName>
</protein>